<dbReference type="GO" id="GO:0043130">
    <property type="term" value="F:ubiquitin binding"/>
    <property type="evidence" value="ECO:0007669"/>
    <property type="project" value="TreeGrafter"/>
</dbReference>
<reference evidence="2" key="1">
    <citation type="journal article" date="2023" name="Nat. Microbiol.">
        <title>Babesia duncani multi-omics identifies virulence factors and drug targets.</title>
        <authorList>
            <person name="Singh P."/>
            <person name="Lonardi S."/>
            <person name="Liang Q."/>
            <person name="Vydyam P."/>
            <person name="Khabirova E."/>
            <person name="Fang T."/>
            <person name="Gihaz S."/>
            <person name="Thekkiniath J."/>
            <person name="Munshi M."/>
            <person name="Abel S."/>
            <person name="Ciampossin L."/>
            <person name="Batugedara G."/>
            <person name="Gupta M."/>
            <person name="Lu X.M."/>
            <person name="Lenz T."/>
            <person name="Chakravarty S."/>
            <person name="Cornillot E."/>
            <person name="Hu Y."/>
            <person name="Ma W."/>
            <person name="Gonzalez L.M."/>
            <person name="Sanchez S."/>
            <person name="Estrada K."/>
            <person name="Sanchez-Flores A."/>
            <person name="Montero E."/>
            <person name="Harb O.S."/>
            <person name="Le Roch K.G."/>
            <person name="Mamoun C.B."/>
        </authorList>
    </citation>
    <scope>NUCLEOTIDE SEQUENCE</scope>
    <source>
        <strain evidence="2">WA1</strain>
    </source>
</reference>
<organism evidence="2 3">
    <name type="scientific">Babesia duncani</name>
    <dbReference type="NCBI Taxonomy" id="323732"/>
    <lineage>
        <taxon>Eukaryota</taxon>
        <taxon>Sar</taxon>
        <taxon>Alveolata</taxon>
        <taxon>Apicomplexa</taxon>
        <taxon>Aconoidasida</taxon>
        <taxon>Piroplasmida</taxon>
        <taxon>Babesiidae</taxon>
        <taxon>Babesia</taxon>
    </lineage>
</organism>
<accession>A0AAD9UPQ9</accession>
<dbReference type="InterPro" id="IPR050730">
    <property type="entry name" value="UBX_domain-protein"/>
</dbReference>
<dbReference type="SUPFAM" id="SSF54236">
    <property type="entry name" value="Ubiquitin-like"/>
    <property type="match status" value="1"/>
</dbReference>
<evidence type="ECO:0000313" key="3">
    <source>
        <dbReference type="Proteomes" id="UP001214638"/>
    </source>
</evidence>
<dbReference type="GeneID" id="94334439"/>
<dbReference type="AlphaFoldDB" id="A0AAD9UPQ9"/>
<dbReference type="PANTHER" id="PTHR23322:SF1">
    <property type="entry name" value="FAS-ASSOCIATED FACTOR 2"/>
    <property type="match status" value="1"/>
</dbReference>
<dbReference type="SMART" id="SM00166">
    <property type="entry name" value="UBX"/>
    <property type="match status" value="1"/>
</dbReference>
<dbReference type="Gene3D" id="3.40.30.10">
    <property type="entry name" value="Glutaredoxin"/>
    <property type="match status" value="1"/>
</dbReference>
<dbReference type="GO" id="GO:0036503">
    <property type="term" value="P:ERAD pathway"/>
    <property type="evidence" value="ECO:0007669"/>
    <property type="project" value="TreeGrafter"/>
</dbReference>
<protein>
    <submittedName>
        <fullName evidence="2">Bifunctional UBX domain/Thioredoxin-like superfamily/Ubiquitin-like domain superfamily</fullName>
    </submittedName>
</protein>
<keyword evidence="3" id="KW-1185">Reference proteome</keyword>
<name>A0AAD9UPQ9_9APIC</name>
<proteinExistence type="predicted"/>
<dbReference type="SUPFAM" id="SSF52833">
    <property type="entry name" value="Thioredoxin-like"/>
    <property type="match status" value="1"/>
</dbReference>
<sequence length="284" mass="32528">MIQAKAAALSQGKILALYLHNERAQNFCCVVLSNPLVIELLDTNYILYVVHSKGVRMRLMSKLAQAHSIPHISFFRVPNHNELFYISGTNQLDDTDSFIAMIMNLAESRVGAPTSAIVEEERKIRGEQDEEFKRAMAIDYEKMTKRNIMRRETEKRIKEELDIKQKKGDIKRQTIERRKKISMNYSQSTLPLDTKIKVRLPNGATVESKFNHLDTVGKLYEWVEIVQYTAKQDNLKIPINFTLNITHPSTSLLDKTVTLEAANLFPDAVLTLISLDSDEETESE</sequence>
<dbReference type="PANTHER" id="PTHR23322">
    <property type="entry name" value="FAS-ASSOCIATED PROTEIN"/>
    <property type="match status" value="1"/>
</dbReference>
<dbReference type="InterPro" id="IPR001012">
    <property type="entry name" value="UBX_dom"/>
</dbReference>
<gene>
    <name evidence="2" type="ORF">BdWA1_000141</name>
</gene>
<dbReference type="InterPro" id="IPR036249">
    <property type="entry name" value="Thioredoxin-like_sf"/>
</dbReference>
<dbReference type="Gene3D" id="3.10.20.90">
    <property type="entry name" value="Phosphatidylinositol 3-kinase Catalytic Subunit, Chain A, domain 1"/>
    <property type="match status" value="1"/>
</dbReference>
<feature type="domain" description="UBX" evidence="1">
    <location>
        <begin position="194"/>
        <end position="272"/>
    </location>
</feature>
<dbReference type="InterPro" id="IPR029071">
    <property type="entry name" value="Ubiquitin-like_domsf"/>
</dbReference>
<dbReference type="Pfam" id="PF00789">
    <property type="entry name" value="UBX"/>
    <property type="match status" value="1"/>
</dbReference>
<dbReference type="RefSeq" id="XP_067803984.1">
    <property type="nucleotide sequence ID" value="XM_067945193.1"/>
</dbReference>
<dbReference type="KEGG" id="bdw:94334439"/>
<evidence type="ECO:0000313" key="2">
    <source>
        <dbReference type="EMBL" id="KAK2197142.1"/>
    </source>
</evidence>
<dbReference type="PROSITE" id="PS50033">
    <property type="entry name" value="UBX"/>
    <property type="match status" value="1"/>
</dbReference>
<evidence type="ECO:0000259" key="1">
    <source>
        <dbReference type="PROSITE" id="PS50033"/>
    </source>
</evidence>
<dbReference type="CDD" id="cd01767">
    <property type="entry name" value="UBX"/>
    <property type="match status" value="1"/>
</dbReference>
<dbReference type="GO" id="GO:0005783">
    <property type="term" value="C:endoplasmic reticulum"/>
    <property type="evidence" value="ECO:0007669"/>
    <property type="project" value="TreeGrafter"/>
</dbReference>
<dbReference type="Proteomes" id="UP001214638">
    <property type="component" value="Unassembled WGS sequence"/>
</dbReference>
<dbReference type="EMBL" id="JALLKP010000001">
    <property type="protein sequence ID" value="KAK2197142.1"/>
    <property type="molecule type" value="Genomic_DNA"/>
</dbReference>
<comment type="caution">
    <text evidence="2">The sequence shown here is derived from an EMBL/GenBank/DDBJ whole genome shotgun (WGS) entry which is preliminary data.</text>
</comment>